<evidence type="ECO:0008006" key="7">
    <source>
        <dbReference type="Google" id="ProtNLM"/>
    </source>
</evidence>
<dbReference type="GO" id="GO:0006487">
    <property type="term" value="P:protein N-linked glycosylation"/>
    <property type="evidence" value="ECO:0007669"/>
    <property type="project" value="TreeGrafter"/>
</dbReference>
<evidence type="ECO:0000313" key="6">
    <source>
        <dbReference type="Proteomes" id="UP001301769"/>
    </source>
</evidence>
<name>A0AAN6Y2L8_9PEZI</name>
<feature type="region of interest" description="Disordered" evidence="4">
    <location>
        <begin position="47"/>
        <end position="102"/>
    </location>
</feature>
<dbReference type="InterPro" id="IPR029044">
    <property type="entry name" value="Nucleotide-diphossugar_trans"/>
</dbReference>
<proteinExistence type="inferred from homology"/>
<dbReference type="GO" id="GO:0000139">
    <property type="term" value="C:Golgi membrane"/>
    <property type="evidence" value="ECO:0007669"/>
    <property type="project" value="TreeGrafter"/>
</dbReference>
<keyword evidence="2" id="KW-0328">Glycosyltransferase</keyword>
<keyword evidence="3" id="KW-0808">Transferase</keyword>
<organism evidence="5 6">
    <name type="scientific">Rhypophila decipiens</name>
    <dbReference type="NCBI Taxonomy" id="261697"/>
    <lineage>
        <taxon>Eukaryota</taxon>
        <taxon>Fungi</taxon>
        <taxon>Dikarya</taxon>
        <taxon>Ascomycota</taxon>
        <taxon>Pezizomycotina</taxon>
        <taxon>Sordariomycetes</taxon>
        <taxon>Sordariomycetidae</taxon>
        <taxon>Sordariales</taxon>
        <taxon>Naviculisporaceae</taxon>
        <taxon>Rhypophila</taxon>
    </lineage>
</organism>
<keyword evidence="6" id="KW-1185">Reference proteome</keyword>
<evidence type="ECO:0000313" key="5">
    <source>
        <dbReference type="EMBL" id="KAK4211061.1"/>
    </source>
</evidence>
<feature type="region of interest" description="Disordered" evidence="4">
    <location>
        <begin position="409"/>
        <end position="445"/>
    </location>
</feature>
<reference evidence="5" key="1">
    <citation type="journal article" date="2023" name="Mol. Phylogenet. Evol.">
        <title>Genome-scale phylogeny and comparative genomics of the fungal order Sordariales.</title>
        <authorList>
            <person name="Hensen N."/>
            <person name="Bonometti L."/>
            <person name="Westerberg I."/>
            <person name="Brannstrom I.O."/>
            <person name="Guillou S."/>
            <person name="Cros-Aarteil S."/>
            <person name="Calhoun S."/>
            <person name="Haridas S."/>
            <person name="Kuo A."/>
            <person name="Mondo S."/>
            <person name="Pangilinan J."/>
            <person name="Riley R."/>
            <person name="LaButti K."/>
            <person name="Andreopoulos B."/>
            <person name="Lipzen A."/>
            <person name="Chen C."/>
            <person name="Yan M."/>
            <person name="Daum C."/>
            <person name="Ng V."/>
            <person name="Clum A."/>
            <person name="Steindorff A."/>
            <person name="Ohm R.A."/>
            <person name="Martin F."/>
            <person name="Silar P."/>
            <person name="Natvig D.O."/>
            <person name="Lalanne C."/>
            <person name="Gautier V."/>
            <person name="Ament-Velasquez S.L."/>
            <person name="Kruys A."/>
            <person name="Hutchinson M.I."/>
            <person name="Powell A.J."/>
            <person name="Barry K."/>
            <person name="Miller A.N."/>
            <person name="Grigoriev I.V."/>
            <person name="Debuchy R."/>
            <person name="Gladieux P."/>
            <person name="Hiltunen Thoren M."/>
            <person name="Johannesson H."/>
        </authorList>
    </citation>
    <scope>NUCLEOTIDE SEQUENCE</scope>
    <source>
        <strain evidence="5">PSN293</strain>
    </source>
</reference>
<reference evidence="5" key="2">
    <citation type="submission" date="2023-05" db="EMBL/GenBank/DDBJ databases">
        <authorList>
            <consortium name="Lawrence Berkeley National Laboratory"/>
            <person name="Steindorff A."/>
            <person name="Hensen N."/>
            <person name="Bonometti L."/>
            <person name="Westerberg I."/>
            <person name="Brannstrom I.O."/>
            <person name="Guillou S."/>
            <person name="Cros-Aarteil S."/>
            <person name="Calhoun S."/>
            <person name="Haridas S."/>
            <person name="Kuo A."/>
            <person name="Mondo S."/>
            <person name="Pangilinan J."/>
            <person name="Riley R."/>
            <person name="Labutti K."/>
            <person name="Andreopoulos B."/>
            <person name="Lipzen A."/>
            <person name="Chen C."/>
            <person name="Yanf M."/>
            <person name="Daum C."/>
            <person name="Ng V."/>
            <person name="Clum A."/>
            <person name="Ohm R."/>
            <person name="Martin F."/>
            <person name="Silar P."/>
            <person name="Natvig D."/>
            <person name="Lalanne C."/>
            <person name="Gautier V."/>
            <person name="Ament-Velasquez S.L."/>
            <person name="Kruys A."/>
            <person name="Hutchinson M.I."/>
            <person name="Powell A.J."/>
            <person name="Barry K."/>
            <person name="Miller A.N."/>
            <person name="Grigoriev I.V."/>
            <person name="Debuchy R."/>
            <person name="Gladieux P."/>
            <person name="Thoren M.H."/>
            <person name="Johannesson H."/>
        </authorList>
    </citation>
    <scope>NUCLEOTIDE SEQUENCE</scope>
    <source>
        <strain evidence="5">PSN293</strain>
    </source>
</reference>
<dbReference type="Pfam" id="PF05637">
    <property type="entry name" value="Glyco_transf_34"/>
    <property type="match status" value="1"/>
</dbReference>
<accession>A0AAN6Y2L8</accession>
<dbReference type="Gene3D" id="3.90.550.10">
    <property type="entry name" value="Spore Coat Polysaccharide Biosynthesis Protein SpsA, Chain A"/>
    <property type="match status" value="1"/>
</dbReference>
<dbReference type="AlphaFoldDB" id="A0AAN6Y2L8"/>
<dbReference type="Proteomes" id="UP001301769">
    <property type="component" value="Unassembled WGS sequence"/>
</dbReference>
<evidence type="ECO:0000256" key="4">
    <source>
        <dbReference type="SAM" id="MobiDB-lite"/>
    </source>
</evidence>
<dbReference type="PANTHER" id="PTHR31306:SF8">
    <property type="entry name" value="GLYCOSYLTRANSFERASE FAMILY 34 PROTEIN"/>
    <property type="match status" value="1"/>
</dbReference>
<sequence>MTLHSLYLQRPAKVVTVLAILAFVWLWLGTVHSVSLSGFSNSHVNVDDTDITPPPPPPTTPEQAQPNLDSKVDSDAETDVTPPSPPKIEFTTTGSPDSKAPPAKIAKISVTTNKLNAPVIDRAFLTHTRHNERHGYTHYIAKYQAVSDLIEHDRQHRAAGAWTKPAYILSILVAELEKPPEERLKWLFWFDADTAIMNPYTPLEIFTPPDDAEGLKNVDLLIASNWDGLNSGVFALRVAPWSVSFISAVLAYPIYETARQATDRFRDQSAFQFLLKHKESPLADSPMAGHDHWVEVPIRWFNSLPVNNAFYGNGTWVFGKNMTECLFDKGTMEVCDDGHDGKVNAWKIMQGDLCVHFAGSSGVRDSWMEPWVDRAEAELPEWANATTKDRLAVEVKEFWDTTNDKMKVDIAKSKIEEAEKKEAREKAEKEKKEKEEQEKKEKETR</sequence>
<comment type="similarity">
    <text evidence="1">Belongs to the glycosyltransferase 34 family.</text>
</comment>
<protein>
    <recommendedName>
        <fullName evidence="7">Glycosyltransferase family 34 protein</fullName>
    </recommendedName>
</protein>
<dbReference type="InterPro" id="IPR008630">
    <property type="entry name" value="Glyco_trans_34"/>
</dbReference>
<dbReference type="EMBL" id="MU858158">
    <property type="protein sequence ID" value="KAK4211061.1"/>
    <property type="molecule type" value="Genomic_DNA"/>
</dbReference>
<evidence type="ECO:0000256" key="2">
    <source>
        <dbReference type="ARBA" id="ARBA00022676"/>
    </source>
</evidence>
<dbReference type="PANTHER" id="PTHR31306">
    <property type="entry name" value="ALPHA-1,6-MANNOSYLTRANSFERASE MNN11-RELATED"/>
    <property type="match status" value="1"/>
</dbReference>
<gene>
    <name evidence="5" type="ORF">QBC37DRAFT_20930</name>
</gene>
<dbReference type="GO" id="GO:0016757">
    <property type="term" value="F:glycosyltransferase activity"/>
    <property type="evidence" value="ECO:0007669"/>
    <property type="project" value="UniProtKB-KW"/>
</dbReference>
<evidence type="ECO:0000256" key="3">
    <source>
        <dbReference type="ARBA" id="ARBA00022679"/>
    </source>
</evidence>
<dbReference type="FunFam" id="3.90.550.10:FF:000237">
    <property type="entry name" value="WGS project CABT00000000 data, contig 2.1"/>
    <property type="match status" value="1"/>
</dbReference>
<comment type="caution">
    <text evidence="5">The sequence shown here is derived from an EMBL/GenBank/DDBJ whole genome shotgun (WGS) entry which is preliminary data.</text>
</comment>
<evidence type="ECO:0000256" key="1">
    <source>
        <dbReference type="ARBA" id="ARBA00005664"/>
    </source>
</evidence>